<dbReference type="CDD" id="cd00082">
    <property type="entry name" value="HisKA"/>
    <property type="match status" value="1"/>
</dbReference>
<dbReference type="Pfam" id="PF00072">
    <property type="entry name" value="Response_reg"/>
    <property type="match status" value="1"/>
</dbReference>
<keyword evidence="8" id="KW-0175">Coiled coil</keyword>
<evidence type="ECO:0000256" key="2">
    <source>
        <dbReference type="ARBA" id="ARBA00004370"/>
    </source>
</evidence>
<feature type="domain" description="Histidine kinase" evidence="10">
    <location>
        <begin position="472"/>
        <end position="693"/>
    </location>
</feature>
<dbReference type="InterPro" id="IPR036890">
    <property type="entry name" value="HATPase_C_sf"/>
</dbReference>
<dbReference type="Gene3D" id="3.30.450.20">
    <property type="entry name" value="PAS domain"/>
    <property type="match status" value="1"/>
</dbReference>
<protein>
    <recommendedName>
        <fullName evidence="3">histidine kinase</fullName>
        <ecNumber evidence="3">2.7.13.3</ecNumber>
    </recommendedName>
</protein>
<evidence type="ECO:0000313" key="13">
    <source>
        <dbReference type="EMBL" id="OGG97051.1"/>
    </source>
</evidence>
<evidence type="ECO:0000259" key="11">
    <source>
        <dbReference type="PROSITE" id="PS50110"/>
    </source>
</evidence>
<dbReference type="EC" id="2.7.13.3" evidence="3"/>
<dbReference type="Pfam" id="PF11845">
    <property type="entry name" value="Tll0287-like"/>
    <property type="match status" value="1"/>
</dbReference>
<dbReference type="InterPro" id="IPR001789">
    <property type="entry name" value="Sig_transdc_resp-reg_receiver"/>
</dbReference>
<feature type="domain" description="HAMP" evidence="12">
    <location>
        <begin position="246"/>
        <end position="300"/>
    </location>
</feature>
<keyword evidence="9" id="KW-1133">Transmembrane helix</keyword>
<feature type="modified residue" description="4-aspartylphosphate" evidence="7">
    <location>
        <position position="767"/>
    </location>
</feature>
<dbReference type="PROSITE" id="PS50110">
    <property type="entry name" value="RESPONSE_REGULATORY"/>
    <property type="match status" value="1"/>
</dbReference>
<dbReference type="Gene3D" id="1.20.5.110">
    <property type="match status" value="1"/>
</dbReference>
<dbReference type="PANTHER" id="PTHR43047:SF72">
    <property type="entry name" value="OSMOSENSING HISTIDINE PROTEIN KINASE SLN1"/>
    <property type="match status" value="1"/>
</dbReference>
<dbReference type="PROSITE" id="PS50885">
    <property type="entry name" value="HAMP"/>
    <property type="match status" value="1"/>
</dbReference>
<dbReference type="Pfam" id="PF00512">
    <property type="entry name" value="HisKA"/>
    <property type="match status" value="1"/>
</dbReference>
<keyword evidence="9" id="KW-0472">Membrane</keyword>
<proteinExistence type="predicted"/>
<evidence type="ECO:0000256" key="8">
    <source>
        <dbReference type="SAM" id="Coils"/>
    </source>
</evidence>
<dbReference type="InterPro" id="IPR004358">
    <property type="entry name" value="Sig_transdc_His_kin-like_C"/>
</dbReference>
<evidence type="ECO:0000256" key="5">
    <source>
        <dbReference type="ARBA" id="ARBA00022679"/>
    </source>
</evidence>
<dbReference type="SUPFAM" id="SSF55785">
    <property type="entry name" value="PYP-like sensor domain (PAS domain)"/>
    <property type="match status" value="1"/>
</dbReference>
<dbReference type="InterPro" id="IPR003660">
    <property type="entry name" value="HAMP_dom"/>
</dbReference>
<dbReference type="SUPFAM" id="SSF47384">
    <property type="entry name" value="Homodimeric domain of signal transducing histidine kinase"/>
    <property type="match status" value="1"/>
</dbReference>
<dbReference type="PANTHER" id="PTHR43047">
    <property type="entry name" value="TWO-COMPONENT HISTIDINE PROTEIN KINASE"/>
    <property type="match status" value="1"/>
</dbReference>
<dbReference type="SUPFAM" id="SSF52172">
    <property type="entry name" value="CheY-like"/>
    <property type="match status" value="1"/>
</dbReference>
<dbReference type="EMBL" id="MFNE01000006">
    <property type="protein sequence ID" value="OGG97051.1"/>
    <property type="molecule type" value="Genomic_DNA"/>
</dbReference>
<evidence type="ECO:0000256" key="1">
    <source>
        <dbReference type="ARBA" id="ARBA00000085"/>
    </source>
</evidence>
<comment type="subcellular location">
    <subcellularLocation>
        <location evidence="2">Membrane</location>
    </subcellularLocation>
</comment>
<dbReference type="SMART" id="SM00388">
    <property type="entry name" value="HisKA"/>
    <property type="match status" value="1"/>
</dbReference>
<dbReference type="PROSITE" id="PS50109">
    <property type="entry name" value="HIS_KIN"/>
    <property type="match status" value="1"/>
</dbReference>
<dbReference type="InterPro" id="IPR035965">
    <property type="entry name" value="PAS-like_dom_sf"/>
</dbReference>
<dbReference type="Pfam" id="PF02518">
    <property type="entry name" value="HATPase_c"/>
    <property type="match status" value="1"/>
</dbReference>
<dbReference type="Gene3D" id="3.30.565.10">
    <property type="entry name" value="Histidine kinase-like ATPase, C-terminal domain"/>
    <property type="match status" value="1"/>
</dbReference>
<dbReference type="Gene3D" id="3.40.50.2300">
    <property type="match status" value="1"/>
</dbReference>
<accession>A0A1F6GG14</accession>
<dbReference type="InterPro" id="IPR003661">
    <property type="entry name" value="HisK_dim/P_dom"/>
</dbReference>
<gene>
    <name evidence="13" type="ORF">A2527_03060</name>
</gene>
<feature type="domain" description="Response regulatory" evidence="11">
    <location>
        <begin position="718"/>
        <end position="834"/>
    </location>
</feature>
<evidence type="ECO:0000313" key="14">
    <source>
        <dbReference type="Proteomes" id="UP000178449"/>
    </source>
</evidence>
<evidence type="ECO:0000259" key="12">
    <source>
        <dbReference type="PROSITE" id="PS50885"/>
    </source>
</evidence>
<dbReference type="GO" id="GO:0005886">
    <property type="term" value="C:plasma membrane"/>
    <property type="evidence" value="ECO:0007669"/>
    <property type="project" value="TreeGrafter"/>
</dbReference>
<dbReference type="AlphaFoldDB" id="A0A1F6GG14"/>
<comment type="catalytic activity">
    <reaction evidence="1">
        <text>ATP + protein L-histidine = ADP + protein N-phospho-L-histidine.</text>
        <dbReference type="EC" id="2.7.13.3"/>
    </reaction>
</comment>
<sequence length="841" mass="94177">MKKELSGNANQRLGLIGILVWFVIGTLAVLTVNYLMRAQALEEAHEKALIMIERNLSIHAFINQQQKPLLLEAFRSQIQAGYFEPSWMSSTFIVRRVEEEYKQRSAEKYYYREAAINARSPKNEADSFERDFLLRANRDPHLVEQTEIRVINGDPYFQVIRRGESLEPDCLRCHSTPEEAPKGLVEYYGPVRSFNRQSGDLVSAISVRIPLAEAYQKVTQLSFKLSGLIFLGLGLLYLIQNRLVKFYFSDPLENLAKEVSVIADRPLELGQQVAPQGTDELKPLIKGFNRLSSRVAESQKELAENNRRLFRQMEELDQAHLELKTFSQRFQELASHLPGVVVQFGQDHKGQLSGLFVSEQVTPFYHKTLSEVMNNPLSLFDHLHLEDKAYFIRTFERAGVTGESFSVEHRILGPSPKWMRADFSAKVVEQGHLLWNGVMVEISAAKELEAQLRKAEQIAQRASEAKSGFLTAMSHEIRTPLNAMLGFADLLAPGIPDGPLRSYMVAIQASGKALTNLIGDILDLGQIEAGQLVLRREPVSLPALFEEIKQVFSLELEKKGLYLNIEIDPAINDLLMLDRSRFYQILYHLIGNAVKFTQEGGVRLTISNVKSRGGRAEFCLSIEDSGPGIEAHRLLSLIGQEEPKEGAGMPPVEAPGLGLAIIRKLVEAHGGELEINSELGQGTKVSLHMAHVVKVPSTKGPWSKNQQDWSKVQFAPAKVLVVDDMEINRLLLVEYFKDSGLIPLEAGDGQEAIEVTKREKPQLVLMDLRMPMMSGDEAAMRLKADPETSRIPILALTASASVTKISEFKAMGFDGYLTKPIDINSLFETMAHYLAHAPLKS</sequence>
<keyword evidence="9" id="KW-0812">Transmembrane</keyword>
<feature type="transmembrane region" description="Helical" evidence="9">
    <location>
        <begin position="12"/>
        <end position="35"/>
    </location>
</feature>
<evidence type="ECO:0000256" key="6">
    <source>
        <dbReference type="ARBA" id="ARBA00022777"/>
    </source>
</evidence>
<dbReference type="GO" id="GO:0009927">
    <property type="term" value="F:histidine phosphotransfer kinase activity"/>
    <property type="evidence" value="ECO:0007669"/>
    <property type="project" value="TreeGrafter"/>
</dbReference>
<dbReference type="Gene3D" id="1.10.287.130">
    <property type="match status" value="1"/>
</dbReference>
<dbReference type="PRINTS" id="PR00344">
    <property type="entry name" value="BCTRLSENSOR"/>
</dbReference>
<keyword evidence="5" id="KW-0808">Transferase</keyword>
<name>A0A1F6GG14_9PROT</name>
<evidence type="ECO:0000259" key="10">
    <source>
        <dbReference type="PROSITE" id="PS50109"/>
    </source>
</evidence>
<dbReference type="InterPro" id="IPR021796">
    <property type="entry name" value="Tll0287-like_dom"/>
</dbReference>
<dbReference type="STRING" id="1817772.A2527_03060"/>
<reference evidence="13 14" key="1">
    <citation type="journal article" date="2016" name="Nat. Commun.">
        <title>Thousands of microbial genomes shed light on interconnected biogeochemical processes in an aquifer system.</title>
        <authorList>
            <person name="Anantharaman K."/>
            <person name="Brown C.T."/>
            <person name="Hug L.A."/>
            <person name="Sharon I."/>
            <person name="Castelle C.J."/>
            <person name="Probst A.J."/>
            <person name="Thomas B.C."/>
            <person name="Singh A."/>
            <person name="Wilkins M.J."/>
            <person name="Karaoz U."/>
            <person name="Brodie E.L."/>
            <person name="Williams K.H."/>
            <person name="Hubbard S.S."/>
            <person name="Banfield J.F."/>
        </authorList>
    </citation>
    <scope>NUCLEOTIDE SEQUENCE [LARGE SCALE GENOMIC DNA]</scope>
</reference>
<dbReference type="InterPro" id="IPR036097">
    <property type="entry name" value="HisK_dim/P_sf"/>
</dbReference>
<dbReference type="Proteomes" id="UP000178449">
    <property type="component" value="Unassembled WGS sequence"/>
</dbReference>
<dbReference type="InterPro" id="IPR003594">
    <property type="entry name" value="HATPase_dom"/>
</dbReference>
<organism evidence="13 14">
    <name type="scientific">Candidatus Lambdaproteobacteria bacterium RIFOXYD2_FULL_50_16</name>
    <dbReference type="NCBI Taxonomy" id="1817772"/>
    <lineage>
        <taxon>Bacteria</taxon>
        <taxon>Pseudomonadati</taxon>
        <taxon>Pseudomonadota</taxon>
        <taxon>Candidatus Lambdaproteobacteria</taxon>
    </lineage>
</organism>
<keyword evidence="4 7" id="KW-0597">Phosphoprotein</keyword>
<evidence type="ECO:0000256" key="4">
    <source>
        <dbReference type="ARBA" id="ARBA00022553"/>
    </source>
</evidence>
<dbReference type="SUPFAM" id="SSF55874">
    <property type="entry name" value="ATPase domain of HSP90 chaperone/DNA topoisomerase II/histidine kinase"/>
    <property type="match status" value="1"/>
</dbReference>
<dbReference type="SMART" id="SM00387">
    <property type="entry name" value="HATPase_c"/>
    <property type="match status" value="1"/>
</dbReference>
<dbReference type="SMART" id="SM00448">
    <property type="entry name" value="REC"/>
    <property type="match status" value="1"/>
</dbReference>
<evidence type="ECO:0000256" key="9">
    <source>
        <dbReference type="SAM" id="Phobius"/>
    </source>
</evidence>
<feature type="coiled-coil region" evidence="8">
    <location>
        <begin position="288"/>
        <end position="319"/>
    </location>
</feature>
<evidence type="ECO:0000256" key="3">
    <source>
        <dbReference type="ARBA" id="ARBA00012438"/>
    </source>
</evidence>
<keyword evidence="6" id="KW-0418">Kinase</keyword>
<evidence type="ECO:0000256" key="7">
    <source>
        <dbReference type="PROSITE-ProRule" id="PRU00169"/>
    </source>
</evidence>
<dbReference type="InterPro" id="IPR011006">
    <property type="entry name" value="CheY-like_superfamily"/>
</dbReference>
<dbReference type="GO" id="GO:0000155">
    <property type="term" value="F:phosphorelay sensor kinase activity"/>
    <property type="evidence" value="ECO:0007669"/>
    <property type="project" value="InterPro"/>
</dbReference>
<dbReference type="InterPro" id="IPR005467">
    <property type="entry name" value="His_kinase_dom"/>
</dbReference>
<comment type="caution">
    <text evidence="13">The sequence shown here is derived from an EMBL/GenBank/DDBJ whole genome shotgun (WGS) entry which is preliminary data.</text>
</comment>